<dbReference type="Gene3D" id="3.40.50.1820">
    <property type="entry name" value="alpha/beta hydrolase"/>
    <property type="match status" value="1"/>
</dbReference>
<dbReference type="RefSeq" id="WP_004332623.1">
    <property type="nucleotide sequence ID" value="NZ_ACNN01000009.1"/>
</dbReference>
<dbReference type="eggNOG" id="COG2830">
    <property type="taxonomic scope" value="Bacteria"/>
</dbReference>
<evidence type="ECO:0008006" key="3">
    <source>
        <dbReference type="Google" id="ProtNLM"/>
    </source>
</evidence>
<reference evidence="1 2" key="1">
    <citation type="submission" date="2009-04" db="EMBL/GenBank/DDBJ databases">
        <authorList>
            <person name="Sebastian Y."/>
            <person name="Madupu R."/>
            <person name="Durkin A.S."/>
            <person name="Torralba M."/>
            <person name="Methe B."/>
            <person name="Sutton G.G."/>
            <person name="Strausberg R.L."/>
            <person name="Nelson K.E."/>
        </authorList>
    </citation>
    <scope>NUCLEOTIDE SEQUENCE [LARGE SCALE GENOMIC DNA]</scope>
    <source>
        <strain evidence="2">ATCC 35406 / DSM 24491 / JCM 8526 / CCUG 16442 / BCRC 14492 / NCTC 13058 / HG 370</strain>
    </source>
</reference>
<evidence type="ECO:0000313" key="1">
    <source>
        <dbReference type="EMBL" id="EEN83358.1"/>
    </source>
</evidence>
<dbReference type="Proteomes" id="UP000004295">
    <property type="component" value="Unassembled WGS sequence"/>
</dbReference>
<evidence type="ECO:0000313" key="2">
    <source>
        <dbReference type="Proteomes" id="UP000004295"/>
    </source>
</evidence>
<proteinExistence type="predicted"/>
<accession>C3J8Y1</accession>
<dbReference type="Pfam" id="PF04301">
    <property type="entry name" value="BioG"/>
    <property type="match status" value="1"/>
</dbReference>
<organism evidence="1 2">
    <name type="scientific">Porphyromonas endodontalis (strain ATCC 35406 / DSM 24491 / JCM 8526 / CCUG 16442 / BCRC 14492 / NCTC 13058 / HG 370)</name>
    <name type="common">Bacteroides endodontalis</name>
    <dbReference type="NCBI Taxonomy" id="553175"/>
    <lineage>
        <taxon>Bacteria</taxon>
        <taxon>Pseudomonadati</taxon>
        <taxon>Bacteroidota</taxon>
        <taxon>Bacteroidia</taxon>
        <taxon>Bacteroidales</taxon>
        <taxon>Porphyromonadaceae</taxon>
        <taxon>Porphyromonas</taxon>
    </lineage>
</organism>
<comment type="caution">
    <text evidence="1">The sequence shown here is derived from an EMBL/GenBank/DDBJ whole genome shotgun (WGS) entry which is preliminary data.</text>
</comment>
<name>C3J8Y1_POREA</name>
<dbReference type="InterPro" id="IPR029058">
    <property type="entry name" value="AB_hydrolase_fold"/>
</dbReference>
<dbReference type="GeneID" id="93366154"/>
<dbReference type="InterPro" id="IPR007398">
    <property type="entry name" value="BioG"/>
</dbReference>
<dbReference type="SUPFAM" id="SSF53474">
    <property type="entry name" value="alpha/beta-Hydrolases"/>
    <property type="match status" value="1"/>
</dbReference>
<dbReference type="EMBL" id="ACNN01000009">
    <property type="protein sequence ID" value="EEN83358.1"/>
    <property type="molecule type" value="Genomic_DNA"/>
</dbReference>
<dbReference type="STRING" id="553175.POREN0001_1548"/>
<protein>
    <recommendedName>
        <fullName evidence="3">Biotin synthesis protein BioC</fullName>
    </recommendedName>
</protein>
<keyword evidence="2" id="KW-1185">Reference proteome</keyword>
<sequence length="229" mass="26276">MKQILFQTTPIPAPSLLIFCNGWAMTRAAIEHLTLPPGYDLLLVEDYRSQDFSFDFSPYSHVDLVAWSMGVWAATLLHQHNKLPHLSRAIAIAGTPYPRHDDWGIPCAIFDATRDHLNEENRERFNRRMCGGKRLRHLFESLKTRSTEELKTELSYVGAQPPFPIEQGQSPWTHAIIPVKDRIIPSCNQLAWWHNTGVEVATLPQADHYPFCAFSHWEELLSPDTLPHE</sequence>
<dbReference type="ESTHER" id="9porp-c3j8y1">
    <property type="family name" value="BioG_Pimeloyl-ACP-methyl-esterase"/>
</dbReference>
<dbReference type="AlphaFoldDB" id="C3J8Y1"/>
<gene>
    <name evidence="1" type="ORF">POREN0001_1548</name>
</gene>